<dbReference type="Pfam" id="PF00069">
    <property type="entry name" value="Pkinase"/>
    <property type="match status" value="1"/>
</dbReference>
<dbReference type="SUPFAM" id="SSF48371">
    <property type="entry name" value="ARM repeat"/>
    <property type="match status" value="1"/>
</dbReference>
<evidence type="ECO:0000313" key="4">
    <source>
        <dbReference type="EMBL" id="KAJ4461897.1"/>
    </source>
</evidence>
<proteinExistence type="predicted"/>
<dbReference type="PANTHER" id="PTHR46562">
    <property type="entry name" value="SERINE/THREONINE-KINASE ULK4-LIKE PROTEIN-RELATED"/>
    <property type="match status" value="1"/>
</dbReference>
<organism evidence="4 5">
    <name type="scientific">Paratrimastix pyriformis</name>
    <dbReference type="NCBI Taxonomy" id="342808"/>
    <lineage>
        <taxon>Eukaryota</taxon>
        <taxon>Metamonada</taxon>
        <taxon>Preaxostyla</taxon>
        <taxon>Paratrimastigidae</taxon>
        <taxon>Paratrimastix</taxon>
    </lineage>
</organism>
<sequence>MQEYHVFDEIGKGKHSTSYLGRKKQTIQYCAVKSVEKSQKDFILNEVRIMHNLDHTNVLKFVNWYETGNHIWLIIEYCSGGDLKKLLVEDGKLPEQSVRAFSADIRAGLQYLHSRGIIYADLCPSTVLFTGTGTLKLCDFKQSMRIVDIKQPVLRSRHRTTMTYLAPELLQPFPAGAADKCEPAEGGAGTGHSAPYSMHYELIEGKPPFQGSTPAELIEAICTKDFTMPASVSLELCDLLMGLLQKDPNARISWADLGVHPFWRHLLYQLPLPAQPAMDPILEQLRDHRITMQHAVLPPPQPAAPAAQPAAPAHEALIVHRLQQQQQQQQPVSARPGSGRTADVASTLSTPAYRLLLAEHAHHEQHPAHPPTAAFGEEAVGAPEGGAEGSSGPRAAQHEGTGEAPGEAEEDEEMAIQGTTNYAGMAPLQLVWHDTDFCVYPIAMNRKIEKLPKPFFDEAATPLGFPPLSAQQLEALQQAERNQYLGRVVRCLLSPSLPSCLSYLETLATDSTTASTLLNSETGPALVNQLKQAKSTQLRAQLCTLFAVLVRYARSIDTVVLRAELPDCLAALLRDKSEKVRRAACSALGELLYYAASQNAAEQQQQQGGADSGWTISTVLVGALLKCLRKGEDEIVRHYATKAIENMAMSHYAPKSVCLPVVPVL</sequence>
<feature type="region of interest" description="Disordered" evidence="2">
    <location>
        <begin position="362"/>
        <end position="413"/>
    </location>
</feature>
<feature type="domain" description="Protein kinase" evidence="3">
    <location>
        <begin position="4"/>
        <end position="263"/>
    </location>
</feature>
<dbReference type="InterPro" id="IPR044591">
    <property type="entry name" value="RUK"/>
</dbReference>
<dbReference type="InterPro" id="IPR000719">
    <property type="entry name" value="Prot_kinase_dom"/>
</dbReference>
<keyword evidence="4" id="KW-0418">Kinase</keyword>
<dbReference type="InterPro" id="IPR011989">
    <property type="entry name" value="ARM-like"/>
</dbReference>
<keyword evidence="5" id="KW-1185">Reference proteome</keyword>
<reference evidence="4" key="1">
    <citation type="journal article" date="2022" name="bioRxiv">
        <title>Genomics of Preaxostyla Flagellates Illuminates Evolutionary Transitions and the Path Towards Mitochondrial Loss.</title>
        <authorList>
            <person name="Novak L.V.F."/>
            <person name="Treitli S.C."/>
            <person name="Pyrih J."/>
            <person name="Halakuc P."/>
            <person name="Pipaliya S.V."/>
            <person name="Vacek V."/>
            <person name="Brzon O."/>
            <person name="Soukal P."/>
            <person name="Eme L."/>
            <person name="Dacks J.B."/>
            <person name="Karnkowska A."/>
            <person name="Elias M."/>
            <person name="Hampl V."/>
        </authorList>
    </citation>
    <scope>NUCLEOTIDE SEQUENCE</scope>
    <source>
        <strain evidence="4">RCP-MX</strain>
    </source>
</reference>
<accession>A0ABQ8UVW9</accession>
<evidence type="ECO:0000259" key="3">
    <source>
        <dbReference type="PROSITE" id="PS50011"/>
    </source>
</evidence>
<dbReference type="SUPFAM" id="SSF56112">
    <property type="entry name" value="Protein kinase-like (PK-like)"/>
    <property type="match status" value="1"/>
</dbReference>
<dbReference type="Pfam" id="PF02985">
    <property type="entry name" value="HEAT"/>
    <property type="match status" value="1"/>
</dbReference>
<keyword evidence="4" id="KW-0808">Transferase</keyword>
<name>A0ABQ8UVW9_9EUKA</name>
<dbReference type="InterPro" id="IPR016024">
    <property type="entry name" value="ARM-type_fold"/>
</dbReference>
<feature type="compositionally biased region" description="Low complexity" evidence="2">
    <location>
        <begin position="371"/>
        <end position="382"/>
    </location>
</feature>
<dbReference type="GO" id="GO:0016301">
    <property type="term" value="F:kinase activity"/>
    <property type="evidence" value="ECO:0007669"/>
    <property type="project" value="UniProtKB-KW"/>
</dbReference>
<dbReference type="InterPro" id="IPR011009">
    <property type="entry name" value="Kinase-like_dom_sf"/>
</dbReference>
<dbReference type="Proteomes" id="UP001141327">
    <property type="component" value="Unassembled WGS sequence"/>
</dbReference>
<dbReference type="PROSITE" id="PS50011">
    <property type="entry name" value="PROTEIN_KINASE_DOM"/>
    <property type="match status" value="1"/>
</dbReference>
<dbReference type="EMBL" id="JAPMOS010000005">
    <property type="protein sequence ID" value="KAJ4461897.1"/>
    <property type="molecule type" value="Genomic_DNA"/>
</dbReference>
<dbReference type="PANTHER" id="PTHR46562:SF1">
    <property type="entry name" value="SERINE_THREONINE-PROTEIN KINASE ULK4"/>
    <property type="match status" value="1"/>
</dbReference>
<keyword evidence="1" id="KW-0677">Repeat</keyword>
<evidence type="ECO:0000256" key="2">
    <source>
        <dbReference type="SAM" id="MobiDB-lite"/>
    </source>
</evidence>
<feature type="region of interest" description="Disordered" evidence="2">
    <location>
        <begin position="321"/>
        <end position="344"/>
    </location>
</feature>
<dbReference type="Gene3D" id="1.10.510.10">
    <property type="entry name" value="Transferase(Phosphotransferase) domain 1"/>
    <property type="match status" value="1"/>
</dbReference>
<dbReference type="InterPro" id="IPR000357">
    <property type="entry name" value="HEAT"/>
</dbReference>
<evidence type="ECO:0000313" key="5">
    <source>
        <dbReference type="Proteomes" id="UP001141327"/>
    </source>
</evidence>
<gene>
    <name evidence="4" type="ORF">PAPYR_1592</name>
</gene>
<dbReference type="Gene3D" id="1.25.10.10">
    <property type="entry name" value="Leucine-rich Repeat Variant"/>
    <property type="match status" value="1"/>
</dbReference>
<protein>
    <submittedName>
        <fullName evidence="4">Serine/threonine-protein kinase RUNKEL</fullName>
    </submittedName>
</protein>
<comment type="caution">
    <text evidence="4">The sequence shown here is derived from an EMBL/GenBank/DDBJ whole genome shotgun (WGS) entry which is preliminary data.</text>
</comment>
<evidence type="ECO:0000256" key="1">
    <source>
        <dbReference type="ARBA" id="ARBA00022737"/>
    </source>
</evidence>